<dbReference type="RefSeq" id="WP_145089203.1">
    <property type="nucleotide sequence ID" value="NZ_CP036274.1"/>
</dbReference>
<dbReference type="PROSITE" id="PS50005">
    <property type="entry name" value="TPR"/>
    <property type="match status" value="1"/>
</dbReference>
<organism evidence="2 3">
    <name type="scientific">Anatilimnocola aggregata</name>
    <dbReference type="NCBI Taxonomy" id="2528021"/>
    <lineage>
        <taxon>Bacteria</taxon>
        <taxon>Pseudomonadati</taxon>
        <taxon>Planctomycetota</taxon>
        <taxon>Planctomycetia</taxon>
        <taxon>Pirellulales</taxon>
        <taxon>Pirellulaceae</taxon>
        <taxon>Anatilimnocola</taxon>
    </lineage>
</organism>
<evidence type="ECO:0000313" key="3">
    <source>
        <dbReference type="Proteomes" id="UP000315017"/>
    </source>
</evidence>
<dbReference type="NCBIfam" id="NF047558">
    <property type="entry name" value="TPR_END_plus"/>
    <property type="match status" value="1"/>
</dbReference>
<feature type="repeat" description="TPR" evidence="1">
    <location>
        <begin position="59"/>
        <end position="92"/>
    </location>
</feature>
<keyword evidence="3" id="KW-1185">Reference proteome</keyword>
<dbReference type="InterPro" id="IPR019734">
    <property type="entry name" value="TPR_rpt"/>
</dbReference>
<dbReference type="SMART" id="SM00028">
    <property type="entry name" value="TPR"/>
    <property type="match status" value="3"/>
</dbReference>
<dbReference type="SUPFAM" id="SSF48452">
    <property type="entry name" value="TPR-like"/>
    <property type="match status" value="1"/>
</dbReference>
<evidence type="ECO:0000256" key="1">
    <source>
        <dbReference type="PROSITE-ProRule" id="PRU00339"/>
    </source>
</evidence>
<proteinExistence type="predicted"/>
<dbReference type="AlphaFoldDB" id="A0A517YC96"/>
<dbReference type="Pfam" id="PF14559">
    <property type="entry name" value="TPR_19"/>
    <property type="match status" value="1"/>
</dbReference>
<accession>A0A517YC96</accession>
<dbReference type="KEGG" id="aagg:ETAA8_29580"/>
<dbReference type="InterPro" id="IPR011990">
    <property type="entry name" value="TPR-like_helical_dom_sf"/>
</dbReference>
<evidence type="ECO:0000313" key="2">
    <source>
        <dbReference type="EMBL" id="QDU27867.1"/>
    </source>
</evidence>
<dbReference type="Gene3D" id="1.25.40.10">
    <property type="entry name" value="Tetratricopeptide repeat domain"/>
    <property type="match status" value="1"/>
</dbReference>
<reference evidence="2 3" key="1">
    <citation type="submission" date="2019-02" db="EMBL/GenBank/DDBJ databases">
        <title>Deep-cultivation of Planctomycetes and their phenomic and genomic characterization uncovers novel biology.</title>
        <authorList>
            <person name="Wiegand S."/>
            <person name="Jogler M."/>
            <person name="Boedeker C."/>
            <person name="Pinto D."/>
            <person name="Vollmers J."/>
            <person name="Rivas-Marin E."/>
            <person name="Kohn T."/>
            <person name="Peeters S.H."/>
            <person name="Heuer A."/>
            <person name="Rast P."/>
            <person name="Oberbeckmann S."/>
            <person name="Bunk B."/>
            <person name="Jeske O."/>
            <person name="Meyerdierks A."/>
            <person name="Storesund J.E."/>
            <person name="Kallscheuer N."/>
            <person name="Luecker S."/>
            <person name="Lage O.M."/>
            <person name="Pohl T."/>
            <person name="Merkel B.J."/>
            <person name="Hornburger P."/>
            <person name="Mueller R.-W."/>
            <person name="Bruemmer F."/>
            <person name="Labrenz M."/>
            <person name="Spormann A.M."/>
            <person name="Op den Camp H."/>
            <person name="Overmann J."/>
            <person name="Amann R."/>
            <person name="Jetten M.S.M."/>
            <person name="Mascher T."/>
            <person name="Medema M.H."/>
            <person name="Devos D.P."/>
            <person name="Kaster A.-K."/>
            <person name="Ovreas L."/>
            <person name="Rohde M."/>
            <person name="Galperin M.Y."/>
            <person name="Jogler C."/>
        </authorList>
    </citation>
    <scope>NUCLEOTIDE SEQUENCE [LARGE SCALE GENOMIC DNA]</scope>
    <source>
        <strain evidence="2 3">ETA_A8</strain>
    </source>
</reference>
<dbReference type="Proteomes" id="UP000315017">
    <property type="component" value="Chromosome"/>
</dbReference>
<gene>
    <name evidence="2" type="ORF">ETAA8_29580</name>
</gene>
<name>A0A517YC96_9BACT</name>
<protein>
    <submittedName>
        <fullName evidence="2">Tetratricopeptide repeat protein</fullName>
    </submittedName>
</protein>
<keyword evidence="1" id="KW-0802">TPR repeat</keyword>
<dbReference type="OrthoDB" id="264557at2"/>
<dbReference type="EMBL" id="CP036274">
    <property type="protein sequence ID" value="QDU27867.1"/>
    <property type="molecule type" value="Genomic_DNA"/>
</dbReference>
<sequence>MSDPNRIRRQQILREAEGYLDLITVFGGRWPCRPDARDQVALRVLATLDRIDNPGGLRAHMLFLRGQALRTMERYGDAVKPLREAADLEPENFHIRLALGWCYKRVKRLDLAIQSLEEALEADAEQAILHYNLACYWSLAGNAKIACSYLAQAFDLQPDYRELVGSERDFDPIRRHPYFQSLTSVIV</sequence>